<comment type="caution">
    <text evidence="2">The sequence shown here is derived from an EMBL/GenBank/DDBJ whole genome shotgun (WGS) entry which is preliminary data.</text>
</comment>
<dbReference type="AlphaFoldDB" id="A0A843XIV1"/>
<feature type="region of interest" description="Disordered" evidence="1">
    <location>
        <begin position="102"/>
        <end position="130"/>
    </location>
</feature>
<dbReference type="PANTHER" id="PTHR36006:SF2">
    <property type="entry name" value="OS06G0704200 PROTEIN"/>
    <property type="match status" value="1"/>
</dbReference>
<evidence type="ECO:0000313" key="2">
    <source>
        <dbReference type="EMBL" id="MQM19266.1"/>
    </source>
</evidence>
<reference evidence="2" key="1">
    <citation type="submission" date="2017-07" db="EMBL/GenBank/DDBJ databases">
        <title>Taro Niue Genome Assembly and Annotation.</title>
        <authorList>
            <person name="Atibalentja N."/>
            <person name="Keating K."/>
            <person name="Fields C.J."/>
        </authorList>
    </citation>
    <scope>NUCLEOTIDE SEQUENCE</scope>
    <source>
        <strain evidence="2">Niue_2</strain>
        <tissue evidence="2">Leaf</tissue>
    </source>
</reference>
<feature type="region of interest" description="Disordered" evidence="1">
    <location>
        <begin position="1"/>
        <end position="63"/>
    </location>
</feature>
<evidence type="ECO:0000256" key="1">
    <source>
        <dbReference type="SAM" id="MobiDB-lite"/>
    </source>
</evidence>
<dbReference type="EMBL" id="NMUH01008795">
    <property type="protein sequence ID" value="MQM19266.1"/>
    <property type="molecule type" value="Genomic_DNA"/>
</dbReference>
<evidence type="ECO:0000313" key="3">
    <source>
        <dbReference type="Proteomes" id="UP000652761"/>
    </source>
</evidence>
<name>A0A843XIV1_COLES</name>
<protein>
    <submittedName>
        <fullName evidence="2">Uncharacterized protein</fullName>
    </submittedName>
</protein>
<gene>
    <name evidence="2" type="ORF">Taro_052268</name>
</gene>
<dbReference type="Proteomes" id="UP000652761">
    <property type="component" value="Unassembled WGS sequence"/>
</dbReference>
<dbReference type="PANTHER" id="PTHR36006">
    <property type="entry name" value="BNAC02G25390D PROTEIN"/>
    <property type="match status" value="1"/>
</dbReference>
<dbReference type="OrthoDB" id="1900575at2759"/>
<sequence length="282" mass="29908">MPFPSSPFPTRSSPLPPHPAAFRFSRCPPRCRRRSNGGEGLTYHPSASASTGPAGRGARETRGAHSSARWLPALLAAAVVLSFSSSSSAHALLLASTPPPEDATFEDVPQTLSGGAGSPPKKRIQKPKSREAERCTSKCVGTCIQGGAGSPGEGPFNVRRPLVVFKSGFRSRNYWQVFLTSLPLGSLARSLSLSITALSTMLDMAFPAGKKLDSHGSFTEAILSLQFDQLGSSSSPNPNGVGEKCAPSSSLPLLIYHFLDYSFCIELSGFITFDELCALKFS</sequence>
<proteinExistence type="predicted"/>
<organism evidence="2 3">
    <name type="scientific">Colocasia esculenta</name>
    <name type="common">Wild taro</name>
    <name type="synonym">Arum esculentum</name>
    <dbReference type="NCBI Taxonomy" id="4460"/>
    <lineage>
        <taxon>Eukaryota</taxon>
        <taxon>Viridiplantae</taxon>
        <taxon>Streptophyta</taxon>
        <taxon>Embryophyta</taxon>
        <taxon>Tracheophyta</taxon>
        <taxon>Spermatophyta</taxon>
        <taxon>Magnoliopsida</taxon>
        <taxon>Liliopsida</taxon>
        <taxon>Araceae</taxon>
        <taxon>Aroideae</taxon>
        <taxon>Colocasieae</taxon>
        <taxon>Colocasia</taxon>
    </lineage>
</organism>
<keyword evidence="3" id="KW-1185">Reference proteome</keyword>
<accession>A0A843XIV1</accession>